<comment type="caution">
    <text evidence="1">The sequence shown here is derived from an EMBL/GenBank/DDBJ whole genome shotgun (WGS) entry which is preliminary data.</text>
</comment>
<name>A0A0Q9YIW8_9GAMM</name>
<proteinExistence type="predicted"/>
<evidence type="ECO:0000313" key="3">
    <source>
        <dbReference type="Proteomes" id="UP000051497"/>
    </source>
</evidence>
<sequence>MRELSLQEVTHISGAADASAVDTFVQDGIKWITGALGAFQGYATSSTAYPYVLAGVDVGKYGLGGVGGVVGAAAGYFIGKLLSDYVVKPYA</sequence>
<dbReference type="RefSeq" id="WP_075066954.1">
    <property type="nucleotide sequence ID" value="NZ_LKAJ02000001.1"/>
</dbReference>
<protein>
    <submittedName>
        <fullName evidence="1">Uncharacterized protein</fullName>
    </submittedName>
</protein>
<reference evidence="1" key="1">
    <citation type="submission" date="2015-09" db="EMBL/GenBank/DDBJ databases">
        <title>Draft Genome Sequences of Two Novel Amoeba-resistant Intranuclear Bacteria, Candidatus Berkiella cookevillensis and Candidatus Berkiella aquae.</title>
        <authorList>
            <person name="Mehari Y.T."/>
            <person name="Arivett B.A."/>
            <person name="Farone A.L."/>
            <person name="Gunderson J.H."/>
            <person name="Farone M.B."/>
        </authorList>
    </citation>
    <scope>NUCLEOTIDE SEQUENCE [LARGE SCALE GENOMIC DNA]</scope>
    <source>
        <strain evidence="1">HT99</strain>
    </source>
</reference>
<keyword evidence="3" id="KW-1185">Reference proteome</keyword>
<dbReference type="EMBL" id="LKAJ02000001">
    <property type="protein sequence ID" value="MCS5710214.1"/>
    <property type="molecule type" value="Genomic_DNA"/>
</dbReference>
<reference evidence="2" key="3">
    <citation type="submission" date="2021-06" db="EMBL/GenBank/DDBJ databases">
        <title>Genomic Description and Analysis of Intracellular Bacteria, Candidatus Berkiella cookevillensis and Candidatus Berkiella aquae.</title>
        <authorList>
            <person name="Kidane D.T."/>
            <person name="Mehari Y.T."/>
            <person name="Rice F.C."/>
            <person name="Arivett B.A."/>
            <person name="Farone A.L."/>
            <person name="Berk S.G."/>
            <person name="Farone M.B."/>
        </authorList>
    </citation>
    <scope>NUCLEOTIDE SEQUENCE</scope>
    <source>
        <strain evidence="2">HT99</strain>
    </source>
</reference>
<evidence type="ECO:0000313" key="2">
    <source>
        <dbReference type="EMBL" id="MCS5710214.1"/>
    </source>
</evidence>
<dbReference type="AlphaFoldDB" id="A0A0Q9YIW8"/>
<dbReference type="Proteomes" id="UP000051497">
    <property type="component" value="Unassembled WGS sequence"/>
</dbReference>
<dbReference type="STRING" id="295108.HT99x_02337"/>
<evidence type="ECO:0000313" key="1">
    <source>
        <dbReference type="EMBL" id="KRG20605.1"/>
    </source>
</evidence>
<dbReference type="EMBL" id="LKAJ01000010">
    <property type="protein sequence ID" value="KRG20605.1"/>
    <property type="molecule type" value="Genomic_DNA"/>
</dbReference>
<accession>A0A0Q9YIW8</accession>
<gene>
    <name evidence="2" type="ORF">HT99x_002100</name>
    <name evidence="1" type="ORF">HT99x_02337</name>
</gene>
<organism evidence="1">
    <name type="scientific">Candidatus Berkiella aquae</name>
    <dbReference type="NCBI Taxonomy" id="295108"/>
    <lineage>
        <taxon>Bacteria</taxon>
        <taxon>Pseudomonadati</taxon>
        <taxon>Pseudomonadota</taxon>
        <taxon>Gammaproteobacteria</taxon>
        <taxon>Candidatus Berkiellales</taxon>
        <taxon>Candidatus Berkiellaceae</taxon>
        <taxon>Candidatus Berkiella</taxon>
    </lineage>
</organism>
<reference evidence="2" key="2">
    <citation type="journal article" date="2016" name="Genome Announc.">
        <title>Draft Genome Sequences of Two Novel Amoeba-Resistant Intranuclear Bacteria, 'Candidatus Berkiella cookevillensis' and 'Candidatus Berkiella aquae'.</title>
        <authorList>
            <person name="Mehari Y.T."/>
            <person name="Arivett B.A."/>
            <person name="Farone A.L."/>
            <person name="Gunderson J.H."/>
            <person name="Farone M.B."/>
        </authorList>
    </citation>
    <scope>NUCLEOTIDE SEQUENCE</scope>
    <source>
        <strain evidence="2">HT99</strain>
    </source>
</reference>